<sequence>MIGKFCLAALCLTAALLFYGCAPTVTVNGETFEALTPREEKDLVLIARAALKRSPKAVGLQELRAIEDTEPEVEINYYGDRTGDAKVTWTLPDHRRTVQFRGQLLTDHMVVQTYTVQLYDGIIDYSKGKPVLRREPSQPKTGSDPGNNSLEDLLRSPAR</sequence>
<dbReference type="PROSITE" id="PS51257">
    <property type="entry name" value="PROKAR_LIPOPROTEIN"/>
    <property type="match status" value="1"/>
</dbReference>
<name>A0A2U1B2C7_9BACT</name>
<accession>A0A2U1B2C7</accession>
<evidence type="ECO:0000313" key="3">
    <source>
        <dbReference type="EMBL" id="PVY42813.1"/>
    </source>
</evidence>
<feature type="compositionally biased region" description="Polar residues" evidence="1">
    <location>
        <begin position="138"/>
        <end position="150"/>
    </location>
</feature>
<comment type="caution">
    <text evidence="3">The sequence shown here is derived from an EMBL/GenBank/DDBJ whole genome shotgun (WGS) entry which is preliminary data.</text>
</comment>
<evidence type="ECO:0008006" key="5">
    <source>
        <dbReference type="Google" id="ProtNLM"/>
    </source>
</evidence>
<feature type="chain" id="PRO_5015718149" description="Lipoprotein" evidence="2">
    <location>
        <begin position="23"/>
        <end position="159"/>
    </location>
</feature>
<evidence type="ECO:0000313" key="4">
    <source>
        <dbReference type="Proteomes" id="UP000245959"/>
    </source>
</evidence>
<keyword evidence="2" id="KW-0732">Signal</keyword>
<dbReference type="GeneID" id="78295036"/>
<protein>
    <recommendedName>
        <fullName evidence="5">Lipoprotein</fullName>
    </recommendedName>
</protein>
<dbReference type="AlphaFoldDB" id="A0A2U1B2C7"/>
<proteinExistence type="predicted"/>
<evidence type="ECO:0000256" key="1">
    <source>
        <dbReference type="SAM" id="MobiDB-lite"/>
    </source>
</evidence>
<dbReference type="OrthoDB" id="9988015at2"/>
<feature type="region of interest" description="Disordered" evidence="1">
    <location>
        <begin position="130"/>
        <end position="159"/>
    </location>
</feature>
<gene>
    <name evidence="3" type="ORF">C8D82_110123</name>
</gene>
<dbReference type="RefSeq" id="WP_116883723.1">
    <property type="nucleotide sequence ID" value="NZ_CABMMC010000318.1"/>
</dbReference>
<feature type="signal peptide" evidence="2">
    <location>
        <begin position="1"/>
        <end position="22"/>
    </location>
</feature>
<dbReference type="Proteomes" id="UP000245959">
    <property type="component" value="Unassembled WGS sequence"/>
</dbReference>
<keyword evidence="4" id="KW-1185">Reference proteome</keyword>
<evidence type="ECO:0000256" key="2">
    <source>
        <dbReference type="SAM" id="SignalP"/>
    </source>
</evidence>
<reference evidence="3 4" key="1">
    <citation type="submission" date="2018-04" db="EMBL/GenBank/DDBJ databases">
        <title>Genomic Encyclopedia of Type Strains, Phase IV (KMG-IV): sequencing the most valuable type-strain genomes for metagenomic binning, comparative biology and taxonomic classification.</title>
        <authorList>
            <person name="Goeker M."/>
        </authorList>
    </citation>
    <scope>NUCLEOTIDE SEQUENCE [LARGE SCALE GENOMIC DNA]</scope>
    <source>
        <strain evidence="3 4">DSM 14823</strain>
    </source>
</reference>
<organism evidence="3 4">
    <name type="scientific">Victivallis vadensis</name>
    <dbReference type="NCBI Taxonomy" id="172901"/>
    <lineage>
        <taxon>Bacteria</taxon>
        <taxon>Pseudomonadati</taxon>
        <taxon>Lentisphaerota</taxon>
        <taxon>Lentisphaeria</taxon>
        <taxon>Victivallales</taxon>
        <taxon>Victivallaceae</taxon>
        <taxon>Victivallis</taxon>
    </lineage>
</organism>
<dbReference type="EMBL" id="QEKH01000010">
    <property type="protein sequence ID" value="PVY42813.1"/>
    <property type="molecule type" value="Genomic_DNA"/>
</dbReference>